<evidence type="ECO:0000313" key="6">
    <source>
        <dbReference type="Proteomes" id="UP001259982"/>
    </source>
</evidence>
<dbReference type="Gene3D" id="3.30.70.270">
    <property type="match status" value="1"/>
</dbReference>
<comment type="caution">
    <text evidence="5">The sequence shown here is derived from an EMBL/GenBank/DDBJ whole genome shotgun (WGS) entry which is preliminary data.</text>
</comment>
<dbReference type="RefSeq" id="WP_311657927.1">
    <property type="nucleotide sequence ID" value="NZ_JAVRHY010000004.1"/>
</dbReference>
<feature type="domain" description="UmuC" evidence="4">
    <location>
        <begin position="23"/>
        <end position="145"/>
    </location>
</feature>
<proteinExistence type="inferred from homology"/>
<dbReference type="Gene3D" id="3.40.1170.60">
    <property type="match status" value="1"/>
</dbReference>
<dbReference type="SUPFAM" id="SSF56672">
    <property type="entry name" value="DNA/RNA polymerases"/>
    <property type="match status" value="1"/>
</dbReference>
<dbReference type="CDD" id="cd03468">
    <property type="entry name" value="PolY_like"/>
    <property type="match status" value="1"/>
</dbReference>
<dbReference type="PANTHER" id="PTHR35369">
    <property type="entry name" value="BLR3025 PROTEIN-RELATED"/>
    <property type="match status" value="1"/>
</dbReference>
<dbReference type="Pfam" id="PF00817">
    <property type="entry name" value="IMS"/>
    <property type="match status" value="1"/>
</dbReference>
<dbReference type="InterPro" id="IPR043502">
    <property type="entry name" value="DNA/RNA_pol_sf"/>
</dbReference>
<gene>
    <name evidence="5" type="ORF">RM531_05645</name>
</gene>
<dbReference type="InterPro" id="IPR050356">
    <property type="entry name" value="SulA_CellDiv_inhibitor"/>
</dbReference>
<dbReference type="InterPro" id="IPR043128">
    <property type="entry name" value="Rev_trsase/Diguanyl_cyclase"/>
</dbReference>
<keyword evidence="6" id="KW-1185">Reference proteome</keyword>
<keyword evidence="2" id="KW-0227">DNA damage</keyword>
<dbReference type="InterPro" id="IPR001126">
    <property type="entry name" value="UmuC"/>
</dbReference>
<evidence type="ECO:0000256" key="3">
    <source>
        <dbReference type="SAM" id="MobiDB-lite"/>
    </source>
</evidence>
<protein>
    <submittedName>
        <fullName evidence="5">DNA polymerase Y family protein</fullName>
    </submittedName>
</protein>
<evidence type="ECO:0000313" key="5">
    <source>
        <dbReference type="EMBL" id="MDT0617948.1"/>
    </source>
</evidence>
<evidence type="ECO:0000259" key="4">
    <source>
        <dbReference type="Pfam" id="PF00817"/>
    </source>
</evidence>
<comment type="similarity">
    <text evidence="1">Belongs to the DNA polymerase type-Y family.</text>
</comment>
<name>A0ABU3B665_9GAMM</name>
<dbReference type="PANTHER" id="PTHR35369:SF2">
    <property type="entry name" value="BLR3025 PROTEIN"/>
    <property type="match status" value="1"/>
</dbReference>
<reference evidence="5 6" key="1">
    <citation type="submission" date="2023-09" db="EMBL/GenBank/DDBJ databases">
        <authorList>
            <person name="Rey-Velasco X."/>
        </authorList>
    </citation>
    <scope>NUCLEOTIDE SEQUENCE [LARGE SCALE GENOMIC DNA]</scope>
    <source>
        <strain evidence="5 6">P385</strain>
    </source>
</reference>
<evidence type="ECO:0000256" key="2">
    <source>
        <dbReference type="ARBA" id="ARBA00022763"/>
    </source>
</evidence>
<sequence length="472" mass="51451">MLWLCLWLPALALDARCRHGTPDTPVAITDIDRRRHLLAANPAARLAGVQPGQSAATARSLLPELHLLARDTAAEGRCLRQLAAWAQQFTDRVVLQSPQSLLLEVAGSLTLFGGAETLRHRAARELNDLGFAVTAAIAPTPAAATALARIGRGECLTRGADLAESLADLPLSALTIEAQALDDLQASGLHRLGDILTLPAAALARRFGPDFITYRDRLLGRRPDPRQPYQPPRRYEGELALPAPADTAAALGFAARRLLRELCGQLRAVDAGVTRCELILTHRDADPTRVTLGLRAPGRDPDHLGRLLDDRLDRTPLPAPVDGLRLRATGFVPLEQPQQSLLPTTDDSQWQRLHETLAARLGPGAIRGLAVVADHRPERASRAVDPGTPSQASDNRPRPLWLLHAPETLPAELVPDRTSAGLTLLAGPERIESGWWDSRDVRRDYYVAATGDGARWWIFRDRDGWFLHGLFA</sequence>
<organism evidence="5 6">
    <name type="scientific">Spectribacter acetivorans</name>
    <dbReference type="NCBI Taxonomy" id="3075603"/>
    <lineage>
        <taxon>Bacteria</taxon>
        <taxon>Pseudomonadati</taxon>
        <taxon>Pseudomonadota</taxon>
        <taxon>Gammaproteobacteria</taxon>
        <taxon>Salinisphaerales</taxon>
        <taxon>Salinisphaeraceae</taxon>
        <taxon>Spectribacter</taxon>
    </lineage>
</organism>
<evidence type="ECO:0000256" key="1">
    <source>
        <dbReference type="ARBA" id="ARBA00010945"/>
    </source>
</evidence>
<dbReference type="EMBL" id="JAVRHY010000004">
    <property type="protein sequence ID" value="MDT0617948.1"/>
    <property type="molecule type" value="Genomic_DNA"/>
</dbReference>
<dbReference type="Proteomes" id="UP001259982">
    <property type="component" value="Unassembled WGS sequence"/>
</dbReference>
<feature type="region of interest" description="Disordered" evidence="3">
    <location>
        <begin position="377"/>
        <end position="398"/>
    </location>
</feature>
<accession>A0ABU3B665</accession>